<comment type="caution">
    <text evidence="2">The sequence shown here is derived from an EMBL/GenBank/DDBJ whole genome shotgun (WGS) entry which is preliminary data.</text>
</comment>
<dbReference type="EMBL" id="JARJCN010000045">
    <property type="protein sequence ID" value="KAJ7082367.1"/>
    <property type="molecule type" value="Genomic_DNA"/>
</dbReference>
<protein>
    <submittedName>
        <fullName evidence="2">Uncharacterized protein</fullName>
    </submittedName>
</protein>
<proteinExistence type="predicted"/>
<feature type="region of interest" description="Disordered" evidence="1">
    <location>
        <begin position="1"/>
        <end position="41"/>
    </location>
</feature>
<keyword evidence="3" id="KW-1185">Reference proteome</keyword>
<dbReference type="AlphaFoldDB" id="A0AAD6XL76"/>
<dbReference type="Proteomes" id="UP001222325">
    <property type="component" value="Unassembled WGS sequence"/>
</dbReference>
<reference evidence="2" key="1">
    <citation type="submission" date="2023-03" db="EMBL/GenBank/DDBJ databases">
        <title>Massive genome expansion in bonnet fungi (Mycena s.s.) driven by repeated elements and novel gene families across ecological guilds.</title>
        <authorList>
            <consortium name="Lawrence Berkeley National Laboratory"/>
            <person name="Harder C.B."/>
            <person name="Miyauchi S."/>
            <person name="Viragh M."/>
            <person name="Kuo A."/>
            <person name="Thoen E."/>
            <person name="Andreopoulos B."/>
            <person name="Lu D."/>
            <person name="Skrede I."/>
            <person name="Drula E."/>
            <person name="Henrissat B."/>
            <person name="Morin E."/>
            <person name="Kohler A."/>
            <person name="Barry K."/>
            <person name="LaButti K."/>
            <person name="Morin E."/>
            <person name="Salamov A."/>
            <person name="Lipzen A."/>
            <person name="Mereny Z."/>
            <person name="Hegedus B."/>
            <person name="Baldrian P."/>
            <person name="Stursova M."/>
            <person name="Weitz H."/>
            <person name="Taylor A."/>
            <person name="Grigoriev I.V."/>
            <person name="Nagy L.G."/>
            <person name="Martin F."/>
            <person name="Kauserud H."/>
        </authorList>
    </citation>
    <scope>NUCLEOTIDE SEQUENCE</scope>
    <source>
        <strain evidence="2">CBHHK173m</strain>
    </source>
</reference>
<feature type="compositionally biased region" description="Basic and acidic residues" evidence="1">
    <location>
        <begin position="28"/>
        <end position="41"/>
    </location>
</feature>
<accession>A0AAD6XL76</accession>
<feature type="compositionally biased region" description="Gly residues" evidence="1">
    <location>
        <begin position="163"/>
        <end position="184"/>
    </location>
</feature>
<gene>
    <name evidence="2" type="ORF">B0H15DRAFT_852694</name>
</gene>
<sequence>MGGSRGGRSRGERRAGGRSGGRRGQRGGADERRAEEDERVGRARDVGWRRARRRVVCCCSSCCVGGGVGRGRGGRRRRGRRGGRGGRLGGGRGRRGQRGPALVRRAPHRCRRGLGLDEEARLHVRVVVHPEVVREGECGRGVRIIRRRRGRGRRRVGGRRKGSGGCGCRRGGGGLEGGGGEGGGECDAVRAGRGRRDGVRPHEVRAVGAAAARAAGAFGGHRSVQELLQVPKFFFFKSSQVKFKRGVAGASRKEEKE</sequence>
<organism evidence="2 3">
    <name type="scientific">Mycena belliarum</name>
    <dbReference type="NCBI Taxonomy" id="1033014"/>
    <lineage>
        <taxon>Eukaryota</taxon>
        <taxon>Fungi</taxon>
        <taxon>Dikarya</taxon>
        <taxon>Basidiomycota</taxon>
        <taxon>Agaricomycotina</taxon>
        <taxon>Agaricomycetes</taxon>
        <taxon>Agaricomycetidae</taxon>
        <taxon>Agaricales</taxon>
        <taxon>Marasmiineae</taxon>
        <taxon>Mycenaceae</taxon>
        <taxon>Mycena</taxon>
    </lineage>
</organism>
<feature type="region of interest" description="Disordered" evidence="1">
    <location>
        <begin position="149"/>
        <end position="184"/>
    </location>
</feature>
<feature type="compositionally biased region" description="Basic residues" evidence="1">
    <location>
        <begin position="72"/>
        <end position="84"/>
    </location>
</feature>
<evidence type="ECO:0000256" key="1">
    <source>
        <dbReference type="SAM" id="MobiDB-lite"/>
    </source>
</evidence>
<feature type="compositionally biased region" description="Basic residues" evidence="1">
    <location>
        <begin position="149"/>
        <end position="162"/>
    </location>
</feature>
<feature type="region of interest" description="Disordered" evidence="1">
    <location>
        <begin position="69"/>
        <end position="102"/>
    </location>
</feature>
<evidence type="ECO:0000313" key="2">
    <source>
        <dbReference type="EMBL" id="KAJ7082367.1"/>
    </source>
</evidence>
<name>A0AAD6XL76_9AGAR</name>
<evidence type="ECO:0000313" key="3">
    <source>
        <dbReference type="Proteomes" id="UP001222325"/>
    </source>
</evidence>